<dbReference type="Gene3D" id="2.40.180.10">
    <property type="entry name" value="Catalase core domain"/>
    <property type="match status" value="1"/>
</dbReference>
<evidence type="ECO:0000256" key="3">
    <source>
        <dbReference type="ARBA" id="ARBA00012314"/>
    </source>
</evidence>
<dbReference type="InterPro" id="IPR002818">
    <property type="entry name" value="DJ-1/PfpI"/>
</dbReference>
<dbReference type="EC" id="1.11.1.6" evidence="3 10"/>
<evidence type="ECO:0000256" key="2">
    <source>
        <dbReference type="ARBA" id="ARBA00005329"/>
    </source>
</evidence>
<dbReference type="PANTHER" id="PTHR42821">
    <property type="entry name" value="CATALASE"/>
    <property type="match status" value="1"/>
</dbReference>
<keyword evidence="5 10" id="KW-0349">Heme</keyword>
<dbReference type="Gene3D" id="1.20.1370.20">
    <property type="match status" value="1"/>
</dbReference>
<keyword evidence="8 10" id="KW-0408">Iron</keyword>
<evidence type="ECO:0000259" key="15">
    <source>
        <dbReference type="SMART" id="SM01060"/>
    </source>
</evidence>
<dbReference type="SMART" id="SM01060">
    <property type="entry name" value="Catalase"/>
    <property type="match status" value="1"/>
</dbReference>
<dbReference type="Proteomes" id="UP000275078">
    <property type="component" value="Unassembled WGS sequence"/>
</dbReference>
<evidence type="ECO:0000313" key="17">
    <source>
        <dbReference type="Proteomes" id="UP000275078"/>
    </source>
</evidence>
<dbReference type="InterPro" id="IPR041399">
    <property type="entry name" value="Catalase_large_C"/>
</dbReference>
<keyword evidence="4 10" id="KW-0575">Peroxidase</keyword>
<dbReference type="GO" id="GO:0006979">
    <property type="term" value="P:response to oxidative stress"/>
    <property type="evidence" value="ECO:0007669"/>
    <property type="project" value="InterPro"/>
</dbReference>
<dbReference type="PRINTS" id="PR00067">
    <property type="entry name" value="CATALASE"/>
</dbReference>
<keyword evidence="9 10" id="KW-0376">Hydrogen peroxide</keyword>
<evidence type="ECO:0000256" key="8">
    <source>
        <dbReference type="ARBA" id="ARBA00023004"/>
    </source>
</evidence>
<dbReference type="GO" id="GO:0046872">
    <property type="term" value="F:metal ion binding"/>
    <property type="evidence" value="ECO:0007669"/>
    <property type="project" value="UniProtKB-KW"/>
</dbReference>
<feature type="domain" description="Catalase core" evidence="15">
    <location>
        <begin position="46"/>
        <end position="438"/>
    </location>
</feature>
<evidence type="ECO:0000256" key="11">
    <source>
        <dbReference type="PIRSR" id="PIRSR038927-1"/>
    </source>
</evidence>
<evidence type="ECO:0000256" key="9">
    <source>
        <dbReference type="ARBA" id="ARBA00023324"/>
    </source>
</evidence>
<dbReference type="Gene3D" id="3.40.50.880">
    <property type="match status" value="1"/>
</dbReference>
<dbReference type="FunFam" id="2.40.180.10:FF:000003">
    <property type="entry name" value="Catalase"/>
    <property type="match status" value="1"/>
</dbReference>
<dbReference type="InterPro" id="IPR020835">
    <property type="entry name" value="Catalase_sf"/>
</dbReference>
<dbReference type="PROSITE" id="PS00437">
    <property type="entry name" value="CATALASE_1"/>
    <property type="match status" value="1"/>
</dbReference>
<dbReference type="PROSITE" id="PS51402">
    <property type="entry name" value="CATALASE_3"/>
    <property type="match status" value="1"/>
</dbReference>
<dbReference type="PROSITE" id="PS00438">
    <property type="entry name" value="CATALASE_2"/>
    <property type="match status" value="1"/>
</dbReference>
<evidence type="ECO:0000256" key="10">
    <source>
        <dbReference type="PIRNR" id="PIRNR038927"/>
    </source>
</evidence>
<dbReference type="GO" id="GO:0004096">
    <property type="term" value="F:catalase activity"/>
    <property type="evidence" value="ECO:0007669"/>
    <property type="project" value="UniProtKB-UniRule"/>
</dbReference>
<proteinExistence type="inferred from homology"/>
<dbReference type="Pfam" id="PF00199">
    <property type="entry name" value="Catalase"/>
    <property type="match status" value="1"/>
</dbReference>
<dbReference type="SUPFAM" id="SSF52317">
    <property type="entry name" value="Class I glutamine amidotransferase-like"/>
    <property type="match status" value="1"/>
</dbReference>
<dbReference type="InterPro" id="IPR029062">
    <property type="entry name" value="Class_I_gatase-like"/>
</dbReference>
<reference evidence="16 17" key="1">
    <citation type="journal article" date="2018" name="Nat. Ecol. Evol.">
        <title>Pezizomycetes genomes reveal the molecular basis of ectomycorrhizal truffle lifestyle.</title>
        <authorList>
            <person name="Murat C."/>
            <person name="Payen T."/>
            <person name="Noel B."/>
            <person name="Kuo A."/>
            <person name="Morin E."/>
            <person name="Chen J."/>
            <person name="Kohler A."/>
            <person name="Krizsan K."/>
            <person name="Balestrini R."/>
            <person name="Da Silva C."/>
            <person name="Montanini B."/>
            <person name="Hainaut M."/>
            <person name="Levati E."/>
            <person name="Barry K.W."/>
            <person name="Belfiori B."/>
            <person name="Cichocki N."/>
            <person name="Clum A."/>
            <person name="Dockter R.B."/>
            <person name="Fauchery L."/>
            <person name="Guy J."/>
            <person name="Iotti M."/>
            <person name="Le Tacon F."/>
            <person name="Lindquist E.A."/>
            <person name="Lipzen A."/>
            <person name="Malagnac F."/>
            <person name="Mello A."/>
            <person name="Molinier V."/>
            <person name="Miyauchi S."/>
            <person name="Poulain J."/>
            <person name="Riccioni C."/>
            <person name="Rubini A."/>
            <person name="Sitrit Y."/>
            <person name="Splivallo R."/>
            <person name="Traeger S."/>
            <person name="Wang M."/>
            <person name="Zifcakova L."/>
            <person name="Wipf D."/>
            <person name="Zambonelli A."/>
            <person name="Paolocci F."/>
            <person name="Nowrousian M."/>
            <person name="Ottonello S."/>
            <person name="Baldrian P."/>
            <person name="Spatafora J.W."/>
            <person name="Henrissat B."/>
            <person name="Nagy L.G."/>
            <person name="Aury J.M."/>
            <person name="Wincker P."/>
            <person name="Grigoriev I.V."/>
            <person name="Bonfante P."/>
            <person name="Martin F.M."/>
        </authorList>
    </citation>
    <scope>NUCLEOTIDE SEQUENCE [LARGE SCALE GENOMIC DNA]</scope>
    <source>
        <strain evidence="16 17">RN42</strain>
    </source>
</reference>
<dbReference type="InterPro" id="IPR043156">
    <property type="entry name" value="Catalase_clade2_helical"/>
</dbReference>
<dbReference type="STRING" id="1160509.A0A3N4HW48"/>
<feature type="active site" evidence="11">
    <location>
        <position position="171"/>
    </location>
</feature>
<dbReference type="Pfam" id="PF06628">
    <property type="entry name" value="Catalase-rel"/>
    <property type="match status" value="1"/>
</dbReference>
<evidence type="ECO:0000256" key="1">
    <source>
        <dbReference type="ARBA" id="ARBA00001971"/>
    </source>
</evidence>
<comment type="function">
    <text evidence="10">Occurs in almost all aerobically respiring organisms and serves to protect cells from the toxic effects of hydrogen peroxide.</text>
</comment>
<dbReference type="InterPro" id="IPR024712">
    <property type="entry name" value="Catalase_clade2"/>
</dbReference>
<dbReference type="PANTHER" id="PTHR42821:SF1">
    <property type="entry name" value="CATALASE-B"/>
    <property type="match status" value="1"/>
</dbReference>
<sequence length="751" mass="84258">MEALSHAKHAVTEKAHDVMTTNAKIQDLQRDTQDTVKATNDGVGQTTDHGVKIPDADHWLKIVNPETGRIGPALLEDQIAREKIHSFDHERIPERVVHARGTGVHGYFKLTRAIPEYTTAGVLTDTSRTTPTFVRFSTVLGSRGSADTVRDVRGFATKFYTEEGNWDIVGNNIPVFFIQDAMKFPDVIHAGKPEPHNEVPQAQTAHNNFWDFQFLHTEATHMFMWAMSDRAIPRSYRMMQGFGVNTFTLTNAQGERFFVKFHWIPELGVHSLVWDEALKLAGQDPDFHRKDLLEAIDNGAYPLYRFGIQVIPEAKEHDFDFDILDATKVWPEDLVPVEIIGEMVLNRAPDEFFPETEQVAFCTSHVVPGIGFSDDPLLQGRNFSYFDTQITRLGKNWQELPINRPVCPVMNFNRDGALRHRISKGTVNYWPNRMGVAPPHPVAQGGFIEFQQKMAGIKVRMNGEKFKEHYNQAQLFYNSLSETEKLHVTNAFAFELDHCDDPIVYERMCLRLCDIDYDLARAVAEKVGASIPDAPTRPNHGKTTTRLSQFDFPPEKPTIKSRRIAIIIADGFNKASFEVAHKAIKAASAVPFVIGPRRGKIYPEGAEDRKDDSGAVQADHHFEGLRSTMFDALYIPGGLQSSIILSASGRAIHYVREAFGHLKTIGAVGEGVDFLKNAVILPGVELAEDLNSSEVKVSYGVVTQRTFGKDDNTVGSMVMSTTKFLPSFAAEVAKHRCWEREAKGLHEKVAF</sequence>
<dbReference type="InterPro" id="IPR018028">
    <property type="entry name" value="Catalase"/>
</dbReference>
<dbReference type="GO" id="GO:0005829">
    <property type="term" value="C:cytosol"/>
    <property type="evidence" value="ECO:0007669"/>
    <property type="project" value="TreeGrafter"/>
</dbReference>
<protein>
    <recommendedName>
        <fullName evidence="3 10">Catalase</fullName>
        <ecNumber evidence="3 10">1.11.1.6</ecNumber>
    </recommendedName>
</protein>
<evidence type="ECO:0000256" key="5">
    <source>
        <dbReference type="ARBA" id="ARBA00022617"/>
    </source>
</evidence>
<dbReference type="AlphaFoldDB" id="A0A3N4HW48"/>
<feature type="binding site" description="axial binding residue" evidence="12">
    <location>
        <position position="385"/>
    </location>
    <ligand>
        <name>heme</name>
        <dbReference type="ChEBI" id="CHEBI:30413"/>
    </ligand>
    <ligandPart>
        <name>Fe</name>
        <dbReference type="ChEBI" id="CHEBI:18248"/>
    </ligandPart>
</feature>
<dbReference type="InterPro" id="IPR024708">
    <property type="entry name" value="Catalase_AS"/>
</dbReference>
<comment type="similarity">
    <text evidence="2 10 13">Belongs to the catalase family.</text>
</comment>
<dbReference type="GO" id="GO:0020037">
    <property type="term" value="F:heme binding"/>
    <property type="evidence" value="ECO:0007669"/>
    <property type="project" value="UniProtKB-UniRule"/>
</dbReference>
<comment type="function">
    <text evidence="14">Catalyzes the degradation of hydrogen peroxide (H(2)O(2)) generated by peroxisomal oxidases to water and oxygen, thereby protecting cells from the toxic effects of hydrogen peroxide.</text>
</comment>
<comment type="cofactor">
    <cofactor evidence="1 10 12">
        <name>heme</name>
        <dbReference type="ChEBI" id="CHEBI:30413"/>
    </cofactor>
</comment>
<feature type="active site" evidence="11">
    <location>
        <position position="98"/>
    </location>
</feature>
<organism evidence="16 17">
    <name type="scientific">Ascobolus immersus RN42</name>
    <dbReference type="NCBI Taxonomy" id="1160509"/>
    <lineage>
        <taxon>Eukaryota</taxon>
        <taxon>Fungi</taxon>
        <taxon>Dikarya</taxon>
        <taxon>Ascomycota</taxon>
        <taxon>Pezizomycotina</taxon>
        <taxon>Pezizomycetes</taxon>
        <taxon>Pezizales</taxon>
        <taxon>Ascobolaceae</taxon>
        <taxon>Ascobolus</taxon>
    </lineage>
</organism>
<name>A0A3N4HW48_ASCIM</name>
<keyword evidence="17" id="KW-1185">Reference proteome</keyword>
<dbReference type="InterPro" id="IPR011614">
    <property type="entry name" value="Catalase_core"/>
</dbReference>
<dbReference type="OrthoDB" id="6880011at2759"/>
<dbReference type="EMBL" id="ML119716">
    <property type="protein sequence ID" value="RPA78093.1"/>
    <property type="molecule type" value="Genomic_DNA"/>
</dbReference>
<comment type="catalytic activity">
    <reaction evidence="10 13">
        <text>2 H2O2 = O2 + 2 H2O</text>
        <dbReference type="Rhea" id="RHEA:20309"/>
        <dbReference type="ChEBI" id="CHEBI:15377"/>
        <dbReference type="ChEBI" id="CHEBI:15379"/>
        <dbReference type="ChEBI" id="CHEBI:16240"/>
        <dbReference type="EC" id="1.11.1.6"/>
    </reaction>
</comment>
<evidence type="ECO:0000256" key="6">
    <source>
        <dbReference type="ARBA" id="ARBA00022723"/>
    </source>
</evidence>
<evidence type="ECO:0000256" key="14">
    <source>
        <dbReference type="RuleBase" id="RU004142"/>
    </source>
</evidence>
<gene>
    <name evidence="16" type="ORF">BJ508DRAFT_161049</name>
</gene>
<evidence type="ECO:0000256" key="12">
    <source>
        <dbReference type="PIRSR" id="PIRSR038927-2"/>
    </source>
</evidence>
<dbReference type="Pfam" id="PF01965">
    <property type="entry name" value="DJ-1_PfpI"/>
    <property type="match status" value="1"/>
</dbReference>
<dbReference type="InterPro" id="IPR010582">
    <property type="entry name" value="Catalase_immune_responsive"/>
</dbReference>
<dbReference type="InterPro" id="IPR002226">
    <property type="entry name" value="Catalase_haem_BS"/>
</dbReference>
<keyword evidence="6 10" id="KW-0479">Metal-binding</keyword>
<dbReference type="PIRSF" id="PIRSF038927">
    <property type="entry name" value="Catalase_clade2"/>
    <property type="match status" value="1"/>
</dbReference>
<dbReference type="GO" id="GO:0042744">
    <property type="term" value="P:hydrogen peroxide catabolic process"/>
    <property type="evidence" value="ECO:0007669"/>
    <property type="project" value="UniProtKB-UniRule"/>
</dbReference>
<dbReference type="CDD" id="cd03132">
    <property type="entry name" value="GATase1_catalase"/>
    <property type="match status" value="1"/>
</dbReference>
<evidence type="ECO:0000313" key="16">
    <source>
        <dbReference type="EMBL" id="RPA78093.1"/>
    </source>
</evidence>
<evidence type="ECO:0000256" key="7">
    <source>
        <dbReference type="ARBA" id="ARBA00023002"/>
    </source>
</evidence>
<evidence type="ECO:0000256" key="4">
    <source>
        <dbReference type="ARBA" id="ARBA00022559"/>
    </source>
</evidence>
<dbReference type="SUPFAM" id="SSF56634">
    <property type="entry name" value="Heme-dependent catalase-like"/>
    <property type="match status" value="1"/>
</dbReference>
<keyword evidence="7 10" id="KW-0560">Oxidoreductase</keyword>
<accession>A0A3N4HW48</accession>
<evidence type="ECO:0000256" key="13">
    <source>
        <dbReference type="RuleBase" id="RU000498"/>
    </source>
</evidence>